<organism evidence="4 5">
    <name type="scientific">Caenorhabditis japonica</name>
    <dbReference type="NCBI Taxonomy" id="281687"/>
    <lineage>
        <taxon>Eukaryota</taxon>
        <taxon>Metazoa</taxon>
        <taxon>Ecdysozoa</taxon>
        <taxon>Nematoda</taxon>
        <taxon>Chromadorea</taxon>
        <taxon>Rhabditida</taxon>
        <taxon>Rhabditina</taxon>
        <taxon>Rhabditomorpha</taxon>
        <taxon>Rhabditoidea</taxon>
        <taxon>Rhabditidae</taxon>
        <taxon>Peloderinae</taxon>
        <taxon>Caenorhabditis</taxon>
    </lineage>
</organism>
<feature type="compositionally biased region" description="Polar residues" evidence="1">
    <location>
        <begin position="336"/>
        <end position="346"/>
    </location>
</feature>
<keyword evidence="2" id="KW-1133">Transmembrane helix</keyword>
<keyword evidence="2" id="KW-0812">Transmembrane</keyword>
<dbReference type="AlphaFoldDB" id="A0A8R1E236"/>
<evidence type="ECO:0000313" key="5">
    <source>
        <dbReference type="Proteomes" id="UP000005237"/>
    </source>
</evidence>
<reference evidence="4" key="2">
    <citation type="submission" date="2022-06" db="UniProtKB">
        <authorList>
            <consortium name="EnsemblMetazoa"/>
        </authorList>
    </citation>
    <scope>IDENTIFICATION</scope>
    <source>
        <strain evidence="4">DF5081</strain>
    </source>
</reference>
<feature type="transmembrane region" description="Helical" evidence="2">
    <location>
        <begin position="216"/>
        <end position="238"/>
    </location>
</feature>
<feature type="chain" id="PRO_5035780644" evidence="3">
    <location>
        <begin position="17"/>
        <end position="380"/>
    </location>
</feature>
<feature type="region of interest" description="Disordered" evidence="1">
    <location>
        <begin position="304"/>
        <end position="380"/>
    </location>
</feature>
<evidence type="ECO:0000256" key="2">
    <source>
        <dbReference type="SAM" id="Phobius"/>
    </source>
</evidence>
<keyword evidence="5" id="KW-1185">Reference proteome</keyword>
<dbReference type="Proteomes" id="UP000005237">
    <property type="component" value="Unassembled WGS sequence"/>
</dbReference>
<sequence length="380" mass="42299">MYIILILIQFFVHIESSSISLCKNDNSTRHSSPQVVLLREHKSEDVRMKDALSDVECWLRKRFVISEAFSIKSKGDDGVMCYKMATVPIQRGQLMVVVSEGSSAENCSISIYGPIPNILNIKMYIDGTSTDPTRQVELKLHNTGGHIAVQSPLRTPTHVAKITKTVDFLLEVSNKTGEYKKLLPFWKPAIEIPPSAYEIRKKKEEQLKNEQISISWVMILSVLPMLLFATVVSCFITIHPRGGLTYTDEEIDFTITEVNSDPKVSSNERKTRKTLFPAAVATELPTKTAMEPDVPTNTAISEEQLKTDKTVLSDKTSEQEQKAVKKSVRKDAKSVDSVNVKETVSLKTGIDSKSRSRSRSKSKSGSGSGSGSKKEVSREK</sequence>
<keyword evidence="3" id="KW-0732">Signal</keyword>
<protein>
    <submittedName>
        <fullName evidence="4">Uncharacterized protein</fullName>
    </submittedName>
</protein>
<proteinExistence type="predicted"/>
<dbReference type="EnsemblMetazoa" id="CJA18686a.1">
    <property type="protein sequence ID" value="CJA18686a.1"/>
    <property type="gene ID" value="WBGene00137890"/>
</dbReference>
<feature type="compositionally biased region" description="Basic and acidic residues" evidence="1">
    <location>
        <begin position="304"/>
        <end position="334"/>
    </location>
</feature>
<evidence type="ECO:0000256" key="1">
    <source>
        <dbReference type="SAM" id="MobiDB-lite"/>
    </source>
</evidence>
<name>A0A8R1E236_CAEJA</name>
<evidence type="ECO:0000256" key="3">
    <source>
        <dbReference type="SAM" id="SignalP"/>
    </source>
</evidence>
<feature type="signal peptide" evidence="3">
    <location>
        <begin position="1"/>
        <end position="16"/>
    </location>
</feature>
<accession>A0A8R1E236</accession>
<dbReference type="OMA" id="NISLCHD"/>
<keyword evidence="2" id="KW-0472">Membrane</keyword>
<evidence type="ECO:0000313" key="4">
    <source>
        <dbReference type="EnsemblMetazoa" id="CJA18686a.1"/>
    </source>
</evidence>
<reference evidence="5" key="1">
    <citation type="submission" date="2010-08" db="EMBL/GenBank/DDBJ databases">
        <authorList>
            <consortium name="Caenorhabditis japonica Sequencing Consortium"/>
            <person name="Wilson R.K."/>
        </authorList>
    </citation>
    <scope>NUCLEOTIDE SEQUENCE [LARGE SCALE GENOMIC DNA]</scope>
    <source>
        <strain evidence="5">DF5081</strain>
    </source>
</reference>